<feature type="transmembrane region" description="Helical" evidence="1">
    <location>
        <begin position="36"/>
        <end position="65"/>
    </location>
</feature>
<feature type="transmembrane region" description="Helical" evidence="1">
    <location>
        <begin position="12"/>
        <end position="30"/>
    </location>
</feature>
<keyword evidence="1" id="KW-1133">Transmembrane helix</keyword>
<feature type="transmembrane region" description="Helical" evidence="1">
    <location>
        <begin position="77"/>
        <end position="96"/>
    </location>
</feature>
<proteinExistence type="predicted"/>
<evidence type="ECO:0000313" key="3">
    <source>
        <dbReference type="Proteomes" id="UP000831921"/>
    </source>
</evidence>
<dbReference type="Proteomes" id="UP000831921">
    <property type="component" value="Chromosome"/>
</dbReference>
<sequence>MVGRGRSEENLLLPFPLAALAGAVGIQLAAGRSIELAAVAAFWIMGLLIGFLPYMALAVPACLFFERNGLSPPYKTGVLTAGGMAIGHLLGFGFLSGALHSLWVWALVIGGCSGLLLGFLRN</sequence>
<keyword evidence="1" id="KW-0472">Membrane</keyword>
<reference evidence="2 3" key="1">
    <citation type="submission" date="2022-05" db="EMBL/GenBank/DDBJ databases">
        <title>S8-45 Sphingomonas ultraviolaceadurans.</title>
        <authorList>
            <person name="Liu Y."/>
        </authorList>
    </citation>
    <scope>NUCLEOTIDE SEQUENCE [LARGE SCALE GENOMIC DNA]</scope>
    <source>
        <strain evidence="2 3">S8-45</strain>
    </source>
</reference>
<evidence type="ECO:0000256" key="1">
    <source>
        <dbReference type="SAM" id="Phobius"/>
    </source>
</evidence>
<dbReference type="RefSeq" id="WP_249454493.1">
    <property type="nucleotide sequence ID" value="NZ_CP097253.1"/>
</dbReference>
<feature type="transmembrane region" description="Helical" evidence="1">
    <location>
        <begin position="102"/>
        <end position="120"/>
    </location>
</feature>
<name>A0ABY5MSK8_9SPHN</name>
<organism evidence="2 3">
    <name type="scientific">Sphingomonas glaciei</name>
    <dbReference type="NCBI Taxonomy" id="2938948"/>
    <lineage>
        <taxon>Bacteria</taxon>
        <taxon>Pseudomonadati</taxon>
        <taxon>Pseudomonadota</taxon>
        <taxon>Alphaproteobacteria</taxon>
        <taxon>Sphingomonadales</taxon>
        <taxon>Sphingomonadaceae</taxon>
        <taxon>Sphingomonas</taxon>
    </lineage>
</organism>
<protein>
    <recommendedName>
        <fullName evidence="4">Major facilitator superfamily (MFS) profile domain-containing protein</fullName>
    </recommendedName>
</protein>
<evidence type="ECO:0000313" key="2">
    <source>
        <dbReference type="EMBL" id="UUR07027.1"/>
    </source>
</evidence>
<accession>A0ABY5MSK8</accession>
<keyword evidence="1" id="KW-0812">Transmembrane</keyword>
<evidence type="ECO:0008006" key="4">
    <source>
        <dbReference type="Google" id="ProtNLM"/>
    </source>
</evidence>
<gene>
    <name evidence="2" type="ORF">M1K48_08685</name>
</gene>
<keyword evidence="3" id="KW-1185">Reference proteome</keyword>
<dbReference type="EMBL" id="CP097253">
    <property type="protein sequence ID" value="UUR07027.1"/>
    <property type="molecule type" value="Genomic_DNA"/>
</dbReference>